<dbReference type="Gene3D" id="1.25.40.10">
    <property type="entry name" value="Tetratricopeptide repeat domain"/>
    <property type="match status" value="2"/>
</dbReference>
<dbReference type="InterPro" id="IPR011990">
    <property type="entry name" value="TPR-like_helical_dom_sf"/>
</dbReference>
<dbReference type="AlphaFoldDB" id="A0A2K8UHT8"/>
<dbReference type="Proteomes" id="UP000232638">
    <property type="component" value="Plasmid pTs417"/>
</dbReference>
<dbReference type="PANTHER" id="PTHR19959:SF119">
    <property type="entry name" value="FUNGAL LIPASE-LIKE DOMAIN-CONTAINING PROTEIN"/>
    <property type="match status" value="1"/>
</dbReference>
<dbReference type="SUPFAM" id="SSF52540">
    <property type="entry name" value="P-loop containing nucleoside triphosphate hydrolases"/>
    <property type="match status" value="1"/>
</dbReference>
<gene>
    <name evidence="1" type="ORF">THSYN_29640</name>
</gene>
<evidence type="ECO:0000313" key="2">
    <source>
        <dbReference type="Proteomes" id="UP000232638"/>
    </source>
</evidence>
<organism evidence="1 2">
    <name type="scientific">Candidatus Thiodictyon syntrophicum</name>
    <dbReference type="NCBI Taxonomy" id="1166950"/>
    <lineage>
        <taxon>Bacteria</taxon>
        <taxon>Pseudomonadati</taxon>
        <taxon>Pseudomonadota</taxon>
        <taxon>Gammaproteobacteria</taxon>
        <taxon>Chromatiales</taxon>
        <taxon>Chromatiaceae</taxon>
        <taxon>Thiodictyon</taxon>
    </lineage>
</organism>
<dbReference type="PANTHER" id="PTHR19959">
    <property type="entry name" value="KINESIN LIGHT CHAIN"/>
    <property type="match status" value="1"/>
</dbReference>
<dbReference type="InterPro" id="IPR042197">
    <property type="entry name" value="Apaf_helical"/>
</dbReference>
<dbReference type="EMBL" id="CP020371">
    <property type="protein sequence ID" value="AUB85097.1"/>
    <property type="molecule type" value="Genomic_DNA"/>
</dbReference>
<dbReference type="Pfam" id="PF13374">
    <property type="entry name" value="TPR_10"/>
    <property type="match status" value="1"/>
</dbReference>
<geneLocation type="plasmid" evidence="2">
    <name>pts417</name>
</geneLocation>
<sequence>MDEVRQQLDAGRRTCITQAAGDQDQGGLGKTQVAVEYAYRYRDQYPNGVIWLSADWDLDAQLVDLAVKPRWIAPESERRYALDIARHRLRSVADCLIVFDQVQDPAALRDYLPEPAAATQVLITSNAGQPDYTAVLIAPLDPNAALRLLIETAGREPEGEAELDAARTITHTLDGLPLALELAGGQLAHGAPRFQDYLQRLRQDRGQAAPERSDDALDSILRIGTGVYAEQPLLPAVLDALAWGGPAPMGRDLLAAMLGAQDGAELSAALDLGSALRIIRPVPDSTRYAMHGRIAQLRRAQAPIAGRPDLAAQQCARVTAWFSARLDDPQQLPDFEAELDQLREWHDHAVECAPRLAARLTWLRIYVPLQRGQPQEIRRLLEQGLAEYKQHGCDDQALFACLHHDLAFALDALGDSKRALATAEQALAIRRGLFGNDHPDTARSLGNVANYAATLGDPLRALESTEQSLAIRRGLHGEWHRDTAASLNNIATYTYTLGNQQHALDMASQALAIHRDLYGERHPDTAASLLSVAYYTNALGDPQRALELAQQALLIHRDLFGDRHPDTAISVNTMATYAGALGDHQRALDLAQQGLAIQHELFGVRHPATAKCLHNTAGYLLKLGKTTEAYNQAQAAHDLFRQLLGAKHPQTLSTAQLLSRIKRPGFRIPSFRKGGSAKKAKPKK</sequence>
<dbReference type="SUPFAM" id="SSF48452">
    <property type="entry name" value="TPR-like"/>
    <property type="match status" value="3"/>
</dbReference>
<dbReference type="Gene3D" id="3.40.50.300">
    <property type="entry name" value="P-loop containing nucleotide triphosphate hydrolases"/>
    <property type="match status" value="1"/>
</dbReference>
<evidence type="ECO:0000313" key="1">
    <source>
        <dbReference type="EMBL" id="AUB85097.1"/>
    </source>
</evidence>
<reference evidence="1 2" key="1">
    <citation type="submission" date="2017-03" db="EMBL/GenBank/DDBJ databases">
        <title>Complete genome sequence of Candidatus 'Thiodictyon syntrophicum' sp. nov. strain Cad16T, a photolithoautotroph purple sulfur bacterium isolated from an alpine meromictic lake.</title>
        <authorList>
            <person name="Luedin S.M."/>
            <person name="Pothier J.F."/>
            <person name="Danza F."/>
            <person name="Storelli N."/>
            <person name="Wittwer M."/>
            <person name="Tonolla M."/>
        </authorList>
    </citation>
    <scope>NUCLEOTIDE SEQUENCE [LARGE SCALE GENOMIC DNA]</scope>
    <source>
        <strain evidence="1 2">Cad16T</strain>
        <plasmid evidence="2">Plasmid pts417</plasmid>
    </source>
</reference>
<dbReference type="Gene3D" id="1.10.8.430">
    <property type="entry name" value="Helical domain of apoptotic protease-activating factors"/>
    <property type="match status" value="1"/>
</dbReference>
<dbReference type="SMART" id="SM00028">
    <property type="entry name" value="TPR"/>
    <property type="match status" value="6"/>
</dbReference>
<dbReference type="InterPro" id="IPR019734">
    <property type="entry name" value="TPR_rpt"/>
</dbReference>
<name>A0A2K8UHT8_9GAMM</name>
<dbReference type="OrthoDB" id="9811542at2"/>
<dbReference type="Pfam" id="PF13424">
    <property type="entry name" value="TPR_12"/>
    <property type="match status" value="2"/>
</dbReference>
<dbReference type="KEGG" id="tsy:THSYN_29640"/>
<protein>
    <recommendedName>
        <fullName evidence="3">NB-ARC domain-containing protein</fullName>
    </recommendedName>
</protein>
<evidence type="ECO:0008006" key="3">
    <source>
        <dbReference type="Google" id="ProtNLM"/>
    </source>
</evidence>
<keyword evidence="1" id="KW-0614">Plasmid</keyword>
<accession>A0A2K8UHT8</accession>
<proteinExistence type="predicted"/>
<keyword evidence="2" id="KW-1185">Reference proteome</keyword>
<dbReference type="InterPro" id="IPR027417">
    <property type="entry name" value="P-loop_NTPase"/>
</dbReference>